<keyword evidence="4" id="KW-1185">Reference proteome</keyword>
<dbReference type="SUPFAM" id="SSF52172">
    <property type="entry name" value="CheY-like"/>
    <property type="match status" value="1"/>
</dbReference>
<dbReference type="PANTHER" id="PTHR44520">
    <property type="entry name" value="RESPONSE REGULATOR RCP1-RELATED"/>
    <property type="match status" value="1"/>
</dbReference>
<dbReference type="Gene3D" id="3.40.50.2300">
    <property type="match status" value="1"/>
</dbReference>
<evidence type="ECO:0000313" key="4">
    <source>
        <dbReference type="Proteomes" id="UP001576776"/>
    </source>
</evidence>
<dbReference type="RefSeq" id="WP_413256733.1">
    <property type="nucleotide sequence ID" value="NZ_JBHFNS010000036.1"/>
</dbReference>
<organism evidence="3 4">
    <name type="scientific">Floridaenema fluviatile BLCC-F154</name>
    <dbReference type="NCBI Taxonomy" id="3153640"/>
    <lineage>
        <taxon>Bacteria</taxon>
        <taxon>Bacillati</taxon>
        <taxon>Cyanobacteriota</taxon>
        <taxon>Cyanophyceae</taxon>
        <taxon>Oscillatoriophycideae</taxon>
        <taxon>Aerosakkonematales</taxon>
        <taxon>Aerosakkonemataceae</taxon>
        <taxon>Floridanema</taxon>
        <taxon>Floridanema fluviatile</taxon>
    </lineage>
</organism>
<dbReference type="CDD" id="cd17557">
    <property type="entry name" value="REC_Rcp-like"/>
    <property type="match status" value="1"/>
</dbReference>
<dbReference type="Pfam" id="PF00072">
    <property type="entry name" value="Response_reg"/>
    <property type="match status" value="1"/>
</dbReference>
<dbReference type="PROSITE" id="PS50110">
    <property type="entry name" value="RESPONSE_REGULATORY"/>
    <property type="match status" value="1"/>
</dbReference>
<accession>A0ABV4Y8S2</accession>
<protein>
    <submittedName>
        <fullName evidence="3">Response regulator</fullName>
    </submittedName>
</protein>
<dbReference type="InterPro" id="IPR011006">
    <property type="entry name" value="CheY-like_superfamily"/>
</dbReference>
<sequence>MNKYSPNFTILMANDDRSVHLLVEEALQEIRLAVQIFFVNNGEELLDYLYSCGDDANLTNLPTPHLILLDLNMPKLNGKEVLTQLKSNSSNWRHIPIVIFTTSHQEGDIRDCYNLGANSFIVKPMTFDRLVTIMNDLFNYWFKIVSLPPGI</sequence>
<comment type="caution">
    <text evidence="3">The sequence shown here is derived from an EMBL/GenBank/DDBJ whole genome shotgun (WGS) entry which is preliminary data.</text>
</comment>
<feature type="modified residue" description="4-aspartylphosphate" evidence="1">
    <location>
        <position position="70"/>
    </location>
</feature>
<evidence type="ECO:0000313" key="3">
    <source>
        <dbReference type="EMBL" id="MFB2935215.1"/>
    </source>
</evidence>
<dbReference type="EMBL" id="JBHFNS010000036">
    <property type="protein sequence ID" value="MFB2935215.1"/>
    <property type="molecule type" value="Genomic_DNA"/>
</dbReference>
<evidence type="ECO:0000259" key="2">
    <source>
        <dbReference type="PROSITE" id="PS50110"/>
    </source>
</evidence>
<keyword evidence="1" id="KW-0597">Phosphoprotein</keyword>
<dbReference type="InterPro" id="IPR001789">
    <property type="entry name" value="Sig_transdc_resp-reg_receiver"/>
</dbReference>
<reference evidence="3 4" key="1">
    <citation type="submission" date="2024-09" db="EMBL/GenBank/DDBJ databases">
        <title>Floridaenema gen nov. (Aerosakkonemataceae, Aerosakkonematales ord. nov., Cyanobacteria) from benthic tropical and subtropical fresh waters, with the description of four new species.</title>
        <authorList>
            <person name="Moretto J.A."/>
            <person name="Berthold D.E."/>
            <person name="Lefler F.W."/>
            <person name="Huang I.-S."/>
            <person name="Laughinghouse H. IV."/>
        </authorList>
    </citation>
    <scope>NUCLEOTIDE SEQUENCE [LARGE SCALE GENOMIC DNA]</scope>
    <source>
        <strain evidence="3 4">BLCC-F154</strain>
    </source>
</reference>
<evidence type="ECO:0000256" key="1">
    <source>
        <dbReference type="PROSITE-ProRule" id="PRU00169"/>
    </source>
</evidence>
<feature type="domain" description="Response regulatory" evidence="2">
    <location>
        <begin position="9"/>
        <end position="138"/>
    </location>
</feature>
<dbReference type="SMART" id="SM00448">
    <property type="entry name" value="REC"/>
    <property type="match status" value="1"/>
</dbReference>
<gene>
    <name evidence="3" type="ORF">ACE1B6_08040</name>
</gene>
<name>A0ABV4Y8S2_9CYAN</name>
<proteinExistence type="predicted"/>
<dbReference type="InterPro" id="IPR052893">
    <property type="entry name" value="TCS_response_regulator"/>
</dbReference>
<dbReference type="Proteomes" id="UP001576776">
    <property type="component" value="Unassembled WGS sequence"/>
</dbReference>